<comment type="caution">
    <text evidence="1">The sequence shown here is derived from an EMBL/GenBank/DDBJ whole genome shotgun (WGS) entry which is preliminary data.</text>
</comment>
<organism evidence="1 2">
    <name type="scientific">Actinomadura fibrosa</name>
    <dbReference type="NCBI Taxonomy" id="111802"/>
    <lineage>
        <taxon>Bacteria</taxon>
        <taxon>Bacillati</taxon>
        <taxon>Actinomycetota</taxon>
        <taxon>Actinomycetes</taxon>
        <taxon>Streptosporangiales</taxon>
        <taxon>Thermomonosporaceae</taxon>
        <taxon>Actinomadura</taxon>
    </lineage>
</organism>
<dbReference type="Proteomes" id="UP001597063">
    <property type="component" value="Unassembled WGS sequence"/>
</dbReference>
<reference evidence="2" key="1">
    <citation type="journal article" date="2019" name="Int. J. Syst. Evol. Microbiol.">
        <title>The Global Catalogue of Microorganisms (GCM) 10K type strain sequencing project: providing services to taxonomists for standard genome sequencing and annotation.</title>
        <authorList>
            <consortium name="The Broad Institute Genomics Platform"/>
            <consortium name="The Broad Institute Genome Sequencing Center for Infectious Disease"/>
            <person name="Wu L."/>
            <person name="Ma J."/>
        </authorList>
    </citation>
    <scope>NUCLEOTIDE SEQUENCE [LARGE SCALE GENOMIC DNA]</scope>
    <source>
        <strain evidence="2">JCM 9371</strain>
    </source>
</reference>
<gene>
    <name evidence="1" type="ORF">ACFQZM_12705</name>
</gene>
<sequence length="53" mass="5943">MIVRPTENWRQHGHLPDSFLRRVDQALHAFESELGTLDAGSDQAAPSSTWSSH</sequence>
<keyword evidence="2" id="KW-1185">Reference proteome</keyword>
<protein>
    <submittedName>
        <fullName evidence="1">Uncharacterized protein</fullName>
    </submittedName>
</protein>
<dbReference type="RefSeq" id="WP_165502909.1">
    <property type="nucleotide sequence ID" value="NZ_CAACUY010000051.1"/>
</dbReference>
<dbReference type="EMBL" id="JBHTGP010000006">
    <property type="protein sequence ID" value="MFD0685362.1"/>
    <property type="molecule type" value="Genomic_DNA"/>
</dbReference>
<accession>A0ABW2XHA9</accession>
<evidence type="ECO:0000313" key="1">
    <source>
        <dbReference type="EMBL" id="MFD0685362.1"/>
    </source>
</evidence>
<evidence type="ECO:0000313" key="2">
    <source>
        <dbReference type="Proteomes" id="UP001597063"/>
    </source>
</evidence>
<name>A0ABW2XHA9_9ACTN</name>
<proteinExistence type="predicted"/>